<dbReference type="Proteomes" id="UP000503017">
    <property type="component" value="Chromosome"/>
</dbReference>
<protein>
    <submittedName>
        <fullName evidence="1">Uncharacterized protein</fullName>
    </submittedName>
</protein>
<name>A0A6M7WLE8_RHILI</name>
<dbReference type="AlphaFoldDB" id="A0A6M7WLE8"/>
<evidence type="ECO:0000313" key="2">
    <source>
        <dbReference type="Proteomes" id="UP000503017"/>
    </source>
</evidence>
<reference evidence="1 2" key="1">
    <citation type="submission" date="2018-10" db="EMBL/GenBank/DDBJ databases">
        <authorList>
            <person name="Perry B.J."/>
            <person name="Sullivan J.T."/>
            <person name="Murphy R.J.T."/>
            <person name="Ramsay J.P."/>
            <person name="Ronson C.W."/>
        </authorList>
    </citation>
    <scope>NUCLEOTIDE SEQUENCE [LARGE SCALE GENOMIC DNA]</scope>
    <source>
        <strain evidence="1 2">R88b</strain>
    </source>
</reference>
<dbReference type="EMBL" id="CP033367">
    <property type="protein sequence ID" value="QKD02957.1"/>
    <property type="molecule type" value="Genomic_DNA"/>
</dbReference>
<gene>
    <name evidence="1" type="ORF">EB235_16800</name>
</gene>
<organism evidence="1 2">
    <name type="scientific">Mesorhizobium loti R88b</name>
    <dbReference type="NCBI Taxonomy" id="935548"/>
    <lineage>
        <taxon>Bacteria</taxon>
        <taxon>Pseudomonadati</taxon>
        <taxon>Pseudomonadota</taxon>
        <taxon>Alphaproteobacteria</taxon>
        <taxon>Hyphomicrobiales</taxon>
        <taxon>Phyllobacteriaceae</taxon>
        <taxon>Mesorhizobium</taxon>
    </lineage>
</organism>
<evidence type="ECO:0000313" key="1">
    <source>
        <dbReference type="EMBL" id="QKD02957.1"/>
    </source>
</evidence>
<proteinExistence type="predicted"/>
<accession>A0A6M7WLE8</accession>
<sequence length="59" mass="5504">MGRVGAVAIGVAAFGARRAGAGAAALVRAGGTAKAVGACPARALENLPGAAAAFALNDR</sequence>